<feature type="coiled-coil region" evidence="1">
    <location>
        <begin position="392"/>
        <end position="481"/>
    </location>
</feature>
<feature type="coiled-coil region" evidence="1">
    <location>
        <begin position="255"/>
        <end position="282"/>
    </location>
</feature>
<comment type="caution">
    <text evidence="2">The sequence shown here is derived from an EMBL/GenBank/DDBJ whole genome shotgun (WGS) entry which is preliminary data.</text>
</comment>
<accession>A0A7K9SMB8</accession>
<feature type="coiled-coil region" evidence="1">
    <location>
        <begin position="114"/>
        <end position="163"/>
    </location>
</feature>
<dbReference type="OrthoDB" id="687730at2759"/>
<dbReference type="EMBL" id="VWZX01002400">
    <property type="protein sequence ID" value="NXI37325.1"/>
    <property type="molecule type" value="Genomic_DNA"/>
</dbReference>
<dbReference type="Proteomes" id="UP000566440">
    <property type="component" value="Unassembled WGS sequence"/>
</dbReference>
<sequence length="483" mass="54743">RDEQLRTMQEKNELQRQNLQEEIVEYKEQSKQHSLTIVALEGRLLEAKQQQKALEEENAALVAKLEGLRVSKGDLLSNSDISRNCEISCETFLRRFKEELAAAQSMLLSKEAIIAGLSKELTETRARMSDLRGELSEEQKVKLEQNLSQLKHQEQELNLLRGKLSQMSSLVEEKDQALKAAAEEMRYMPLPHQGAAGCLPGNGGKARGCSWASSANSACRCFLGKNQLGCSFQEPVLDLAKLGVKCRGLRHEETIQRQRQGLAELRDRLKVLEKRQSSVTTTKGSKLLVVLPKDLPEKTVQKTDLEKEPAPMSEAQLKASRVPSRVPQRGLKVATGGAVSLEMADVTDLGEEMYLDVIGALGSLLEVKELSRMQPLKHLPLEERGKARVQRQKALELLYDKIKNLKSRLERREEMLKDYEASMEQFRLNEASLQRCQEEMSKLEEEAFREAEEKALLREALERTQLQLNQEKRLLRAAKLHKV</sequence>
<organism evidence="2 3">
    <name type="scientific">Galbula dea</name>
    <dbReference type="NCBI Taxonomy" id="1109041"/>
    <lineage>
        <taxon>Eukaryota</taxon>
        <taxon>Metazoa</taxon>
        <taxon>Chordata</taxon>
        <taxon>Craniata</taxon>
        <taxon>Vertebrata</taxon>
        <taxon>Euteleostomi</taxon>
        <taxon>Archelosauria</taxon>
        <taxon>Archosauria</taxon>
        <taxon>Dinosauria</taxon>
        <taxon>Saurischia</taxon>
        <taxon>Theropoda</taxon>
        <taxon>Coelurosauria</taxon>
        <taxon>Aves</taxon>
        <taxon>Neognathae</taxon>
        <taxon>Neoaves</taxon>
        <taxon>Telluraves</taxon>
        <taxon>Coraciimorphae</taxon>
        <taxon>Piciformes</taxon>
        <taxon>Galbulidae</taxon>
        <taxon>Galbula</taxon>
    </lineage>
</organism>
<feature type="non-terminal residue" evidence="2">
    <location>
        <position position="483"/>
    </location>
</feature>
<gene>
    <name evidence="2" type="primary">Fhad1_0</name>
    <name evidence="2" type="ORF">GALDEA_R09365</name>
</gene>
<keyword evidence="3" id="KW-1185">Reference proteome</keyword>
<keyword evidence="1" id="KW-0175">Coiled coil</keyword>
<name>A0A7K9SMB8_9PICI</name>
<evidence type="ECO:0000256" key="1">
    <source>
        <dbReference type="SAM" id="Coils"/>
    </source>
</evidence>
<feature type="coiled-coil region" evidence="1">
    <location>
        <begin position="5"/>
        <end position="71"/>
    </location>
</feature>
<reference evidence="2 3" key="1">
    <citation type="submission" date="2019-09" db="EMBL/GenBank/DDBJ databases">
        <title>Bird 10,000 Genomes (B10K) Project - Family phase.</title>
        <authorList>
            <person name="Zhang G."/>
        </authorList>
    </citation>
    <scope>NUCLEOTIDE SEQUENCE [LARGE SCALE GENOMIC DNA]</scope>
    <source>
        <strain evidence="2">B10K-DU-001-62</strain>
        <tissue evidence="2">Muscle</tissue>
    </source>
</reference>
<protein>
    <submittedName>
        <fullName evidence="2">FHAD1 protein</fullName>
    </submittedName>
</protein>
<dbReference type="AlphaFoldDB" id="A0A7K9SMB8"/>
<evidence type="ECO:0000313" key="3">
    <source>
        <dbReference type="Proteomes" id="UP000566440"/>
    </source>
</evidence>
<feature type="non-terminal residue" evidence="2">
    <location>
        <position position="1"/>
    </location>
</feature>
<proteinExistence type="predicted"/>
<evidence type="ECO:0000313" key="2">
    <source>
        <dbReference type="EMBL" id="NXI37325.1"/>
    </source>
</evidence>